<dbReference type="PANTHER" id="PTHR11977">
    <property type="entry name" value="VILLIN"/>
    <property type="match status" value="1"/>
</dbReference>
<dbReference type="InterPro" id="IPR007123">
    <property type="entry name" value="Gelsolin-like_dom"/>
</dbReference>
<evidence type="ECO:0000259" key="2">
    <source>
        <dbReference type="Pfam" id="PF00626"/>
    </source>
</evidence>
<dbReference type="CDD" id="cd11292">
    <property type="entry name" value="gelsolin_S3_like"/>
    <property type="match status" value="1"/>
</dbReference>
<organism evidence="3 4">
    <name type="scientific">Orchesella dallaii</name>
    <dbReference type="NCBI Taxonomy" id="48710"/>
    <lineage>
        <taxon>Eukaryota</taxon>
        <taxon>Metazoa</taxon>
        <taxon>Ecdysozoa</taxon>
        <taxon>Arthropoda</taxon>
        <taxon>Hexapoda</taxon>
        <taxon>Collembola</taxon>
        <taxon>Entomobryomorpha</taxon>
        <taxon>Entomobryoidea</taxon>
        <taxon>Orchesellidae</taxon>
        <taxon>Orchesellinae</taxon>
        <taxon>Orchesella</taxon>
    </lineage>
</organism>
<dbReference type="PANTHER" id="PTHR11977:SF123">
    <property type="entry name" value="GELSOLIN"/>
    <property type="match status" value="1"/>
</dbReference>
<dbReference type="Gene3D" id="3.40.20.10">
    <property type="entry name" value="Severin"/>
    <property type="match status" value="6"/>
</dbReference>
<comment type="caution">
    <text evidence="3">The sequence shown here is derived from an EMBL/GenBank/DDBJ whole genome shotgun (WGS) entry which is preliminary data.</text>
</comment>
<evidence type="ECO:0000256" key="1">
    <source>
        <dbReference type="ARBA" id="ARBA00022737"/>
    </source>
</evidence>
<dbReference type="EMBL" id="CAXLJM020000049">
    <property type="protein sequence ID" value="CAL8113882.1"/>
    <property type="molecule type" value="Genomic_DNA"/>
</dbReference>
<evidence type="ECO:0000313" key="3">
    <source>
        <dbReference type="EMBL" id="CAL8113882.1"/>
    </source>
</evidence>
<dbReference type="CDD" id="cd11293">
    <property type="entry name" value="gelsolin_S4_like"/>
    <property type="match status" value="1"/>
</dbReference>
<protein>
    <recommendedName>
        <fullName evidence="2">Gelsolin-like domain-containing protein</fullName>
    </recommendedName>
</protein>
<feature type="domain" description="Gelsolin-like" evidence="2">
    <location>
        <begin position="145"/>
        <end position="203"/>
    </location>
</feature>
<feature type="domain" description="Gelsolin-like" evidence="2">
    <location>
        <begin position="419"/>
        <end position="501"/>
    </location>
</feature>
<dbReference type="Pfam" id="PF00626">
    <property type="entry name" value="Gelsolin"/>
    <property type="match status" value="6"/>
</dbReference>
<feature type="domain" description="Gelsolin-like" evidence="2">
    <location>
        <begin position="548"/>
        <end position="614"/>
    </location>
</feature>
<dbReference type="InterPro" id="IPR029006">
    <property type="entry name" value="ADF-H/Gelsolin-like_dom_sf"/>
</dbReference>
<reference evidence="3 4" key="1">
    <citation type="submission" date="2024-08" db="EMBL/GenBank/DDBJ databases">
        <authorList>
            <person name="Cucini C."/>
            <person name="Frati F."/>
        </authorList>
    </citation>
    <scope>NUCLEOTIDE SEQUENCE [LARGE SCALE GENOMIC DNA]</scope>
</reference>
<dbReference type="CDD" id="cd11288">
    <property type="entry name" value="gelsolin_S5_like"/>
    <property type="match status" value="1"/>
</dbReference>
<dbReference type="PRINTS" id="PR00597">
    <property type="entry name" value="GELSOLIN"/>
</dbReference>
<feature type="domain" description="Gelsolin-like" evidence="2">
    <location>
        <begin position="28"/>
        <end position="107"/>
    </location>
</feature>
<accession>A0ABP1QZM9</accession>
<dbReference type="SUPFAM" id="SSF55753">
    <property type="entry name" value="Actin depolymerizing proteins"/>
    <property type="match status" value="6"/>
</dbReference>
<keyword evidence="4" id="KW-1185">Reference proteome</keyword>
<proteinExistence type="predicted"/>
<name>A0ABP1QZM9_9HEXA</name>
<dbReference type="Proteomes" id="UP001642540">
    <property type="component" value="Unassembled WGS sequence"/>
</dbReference>
<dbReference type="SMART" id="SM00262">
    <property type="entry name" value="GEL"/>
    <property type="match status" value="6"/>
</dbReference>
<feature type="domain" description="Gelsolin-like" evidence="2">
    <location>
        <begin position="653"/>
        <end position="730"/>
    </location>
</feature>
<dbReference type="InterPro" id="IPR007122">
    <property type="entry name" value="Villin/Gelsolin"/>
</dbReference>
<dbReference type="CDD" id="cd11290">
    <property type="entry name" value="gelsolin_S1_like"/>
    <property type="match status" value="1"/>
</dbReference>
<sequence>MTAVDPAFEGAGSKPGTEIWRIENFAPVRIPASEYGMFYMGDSYIILHTKQLNSGAFEWNIHFWLGKDTSQDEKGTAAIKSVELDDMLGGAPVQHRETQEYESHVFISLFKGGIRYVPGGVKSGFKHYDPESAPPRLFQVKGKRNVRVREVEVSVKSMNKGDCFILDTPKLIYVYIGRFSRRVERLKAVQAANQIRDQDHGGRIKIQMIEPSSPPEEVDAYFKALGGGSRDEMADPPKEDDDIAFEKQTEGVVALFRVSDESGSLKVEKVGVKPLKGEMLKSQDCFILDTGKSGIFVWIGKKCTREEKLQSMKHAESFLQKNGYPEWTKVQRVVDGGEPTAFKQYFSIWRESDLAPITYGKVYTLDQLQASNSIVASKISTTSKMSKKEMEKLLKNLGKALGFCPDDGKGKTDLYRIENFELAPVAPETHGCFFGGDSYVLRYTYTEKNREKYIVYFWQGKDSTQDEKAAAALHAIRLDDELHGKAIQVRVVQGHEPAHFLRIFKGRMIVFLGGHASGFKNVRQHDTYDPNKPKLFHVKGTCEDDTRAVEVEPVAASLDSDDVFVADCVGKTFIWVGNGASEDEKAMGRTVDKLVSPDRVATVINEGSEPQEFWDLLGGKGPYNKEEYERDTPSLQATLFHCSINPPSTKLNVEEIHNFTQDDLNEDDVMVLDTGSDEIFIWIGKGASPEEKKASNSMTDDYIRQNHQRSEGNAVTISIVVKQGEEPDSFKVLFPAWNEKHWEN</sequence>
<evidence type="ECO:0000313" key="4">
    <source>
        <dbReference type="Proteomes" id="UP001642540"/>
    </source>
</evidence>
<feature type="domain" description="Gelsolin-like" evidence="2">
    <location>
        <begin position="268"/>
        <end position="342"/>
    </location>
</feature>
<gene>
    <name evidence="3" type="ORF">ODALV1_LOCUS16215</name>
</gene>
<keyword evidence="1" id="KW-0677">Repeat</keyword>